<evidence type="ECO:0000313" key="3">
    <source>
        <dbReference type="Proteomes" id="UP001165121"/>
    </source>
</evidence>
<keyword evidence="3" id="KW-1185">Reference proteome</keyword>
<gene>
    <name evidence="2" type="ORF">Pfra01_001673500</name>
</gene>
<evidence type="ECO:0000313" key="2">
    <source>
        <dbReference type="EMBL" id="GMF45987.1"/>
    </source>
</evidence>
<dbReference type="AlphaFoldDB" id="A0A9W6XSL5"/>
<dbReference type="EMBL" id="BSXT01001900">
    <property type="protein sequence ID" value="GMF45987.1"/>
    <property type="molecule type" value="Genomic_DNA"/>
</dbReference>
<sequence>MGHVLLLGELWQRGEVCDLPLLVILVRLRLLVVTGSGPSSGGGDRPCRASGGVGALAESFGFWGLLAVRISSALRAFEISSGLGTGSSSTGTSSELLASATPPSLGLVVRGAKGSSSQVIKSGLSVSVSRNAKETQKARVAADKKKKRECTAVAAAAKTANETHRVLGTTDGEAKPTNNCATSNRNHENATEESPTRARMRPQK</sequence>
<evidence type="ECO:0000256" key="1">
    <source>
        <dbReference type="SAM" id="MobiDB-lite"/>
    </source>
</evidence>
<feature type="region of interest" description="Disordered" evidence="1">
    <location>
        <begin position="166"/>
        <end position="204"/>
    </location>
</feature>
<feature type="compositionally biased region" description="Basic and acidic residues" evidence="1">
    <location>
        <begin position="185"/>
        <end position="196"/>
    </location>
</feature>
<protein>
    <submittedName>
        <fullName evidence="2">Unnamed protein product</fullName>
    </submittedName>
</protein>
<dbReference type="Proteomes" id="UP001165121">
    <property type="component" value="Unassembled WGS sequence"/>
</dbReference>
<proteinExistence type="predicted"/>
<accession>A0A9W6XSL5</accession>
<name>A0A9W6XSL5_9STRA</name>
<comment type="caution">
    <text evidence="2">The sequence shown here is derived from an EMBL/GenBank/DDBJ whole genome shotgun (WGS) entry which is preliminary data.</text>
</comment>
<reference evidence="2" key="1">
    <citation type="submission" date="2023-04" db="EMBL/GenBank/DDBJ databases">
        <title>Phytophthora fragariaefolia NBRC 109709.</title>
        <authorList>
            <person name="Ichikawa N."/>
            <person name="Sato H."/>
            <person name="Tonouchi N."/>
        </authorList>
    </citation>
    <scope>NUCLEOTIDE SEQUENCE</scope>
    <source>
        <strain evidence="2">NBRC 109709</strain>
    </source>
</reference>
<organism evidence="2 3">
    <name type="scientific">Phytophthora fragariaefolia</name>
    <dbReference type="NCBI Taxonomy" id="1490495"/>
    <lineage>
        <taxon>Eukaryota</taxon>
        <taxon>Sar</taxon>
        <taxon>Stramenopiles</taxon>
        <taxon>Oomycota</taxon>
        <taxon>Peronosporomycetes</taxon>
        <taxon>Peronosporales</taxon>
        <taxon>Peronosporaceae</taxon>
        <taxon>Phytophthora</taxon>
    </lineage>
</organism>